<gene>
    <name evidence="1" type="ORF">COMA2_90091</name>
</gene>
<organism evidence="1 2">
    <name type="scientific">Candidatus Nitrospira nitrificans</name>
    <dbReference type="NCBI Taxonomy" id="1742973"/>
    <lineage>
        <taxon>Bacteria</taxon>
        <taxon>Pseudomonadati</taxon>
        <taxon>Nitrospirota</taxon>
        <taxon>Nitrospiria</taxon>
        <taxon>Nitrospirales</taxon>
        <taxon>Nitrospiraceae</taxon>
        <taxon>Nitrospira</taxon>
    </lineage>
</organism>
<name>A0A0S4LTP3_9BACT</name>
<keyword evidence="2" id="KW-1185">Reference proteome</keyword>
<evidence type="ECO:0000313" key="2">
    <source>
        <dbReference type="Proteomes" id="UP000198736"/>
    </source>
</evidence>
<dbReference type="AlphaFoldDB" id="A0A0S4LTP3"/>
<evidence type="ECO:0008006" key="3">
    <source>
        <dbReference type="Google" id="ProtNLM"/>
    </source>
</evidence>
<protein>
    <recommendedName>
        <fullName evidence="3">Transposase</fullName>
    </recommendedName>
</protein>
<dbReference type="Proteomes" id="UP000198736">
    <property type="component" value="Unassembled WGS sequence"/>
</dbReference>
<dbReference type="EMBL" id="CZPZ01000036">
    <property type="protein sequence ID" value="CUS39912.1"/>
    <property type="molecule type" value="Genomic_DNA"/>
</dbReference>
<proteinExistence type="predicted"/>
<evidence type="ECO:0000313" key="1">
    <source>
        <dbReference type="EMBL" id="CUS39912.1"/>
    </source>
</evidence>
<accession>A0A0S4LTP3</accession>
<reference evidence="2" key="1">
    <citation type="submission" date="2015-10" db="EMBL/GenBank/DDBJ databases">
        <authorList>
            <person name="Luecker S."/>
            <person name="Luecker S."/>
        </authorList>
    </citation>
    <scope>NUCLEOTIDE SEQUENCE [LARGE SCALE GENOMIC DNA]</scope>
</reference>
<sequence>MVRGDHAQAPSARHLHKRAGVGGAIDEFIRLNNQNPKPFIWSKTVDDILKKVTHCKAVIETPH</sequence>
<dbReference type="STRING" id="1742973.COMA2_90091"/>